<accession>A0A7R8D4A8</accession>
<evidence type="ECO:0000313" key="5">
    <source>
        <dbReference type="Proteomes" id="UP000675881"/>
    </source>
</evidence>
<dbReference type="EMBL" id="HG994587">
    <property type="protein sequence ID" value="CAF3022306.1"/>
    <property type="molecule type" value="Genomic_DNA"/>
</dbReference>
<dbReference type="GO" id="GO:0006893">
    <property type="term" value="P:Golgi to plasma membrane transport"/>
    <property type="evidence" value="ECO:0007669"/>
    <property type="project" value="TreeGrafter"/>
</dbReference>
<feature type="region of interest" description="Disordered" evidence="3">
    <location>
        <begin position="395"/>
        <end position="420"/>
    </location>
</feature>
<evidence type="ECO:0000256" key="2">
    <source>
        <dbReference type="ARBA" id="ARBA00022490"/>
    </source>
</evidence>
<dbReference type="GO" id="GO:0019905">
    <property type="term" value="F:syntaxin binding"/>
    <property type="evidence" value="ECO:0007669"/>
    <property type="project" value="TreeGrafter"/>
</dbReference>
<dbReference type="SUPFAM" id="SSF50978">
    <property type="entry name" value="WD40 repeat-like"/>
    <property type="match status" value="1"/>
</dbReference>
<organism evidence="4 5">
    <name type="scientific">Lepeophtheirus salmonis</name>
    <name type="common">Salmon louse</name>
    <name type="synonym">Caligus salmonis</name>
    <dbReference type="NCBI Taxonomy" id="72036"/>
    <lineage>
        <taxon>Eukaryota</taxon>
        <taxon>Metazoa</taxon>
        <taxon>Ecdysozoa</taxon>
        <taxon>Arthropoda</taxon>
        <taxon>Crustacea</taxon>
        <taxon>Multicrustacea</taxon>
        <taxon>Hexanauplia</taxon>
        <taxon>Copepoda</taxon>
        <taxon>Siphonostomatoida</taxon>
        <taxon>Caligidae</taxon>
        <taxon>Lepeophtheirus</taxon>
    </lineage>
</organism>
<dbReference type="GO" id="GO:0006887">
    <property type="term" value="P:exocytosis"/>
    <property type="evidence" value="ECO:0007669"/>
    <property type="project" value="TreeGrafter"/>
</dbReference>
<dbReference type="PROSITE" id="PS50892">
    <property type="entry name" value="V_SNARE"/>
    <property type="match status" value="1"/>
</dbReference>
<evidence type="ECO:0000256" key="3">
    <source>
        <dbReference type="SAM" id="MobiDB-lite"/>
    </source>
</evidence>
<dbReference type="InterPro" id="IPR036322">
    <property type="entry name" value="WD40_repeat_dom_sf"/>
</dbReference>
<reference evidence="4" key="1">
    <citation type="submission" date="2021-02" db="EMBL/GenBank/DDBJ databases">
        <authorList>
            <person name="Bekaert M."/>
        </authorList>
    </citation>
    <scope>NUCLEOTIDE SEQUENCE</scope>
    <source>
        <strain evidence="4">IoA-00</strain>
    </source>
</reference>
<dbReference type="GO" id="GO:0045159">
    <property type="term" value="F:myosin II binding"/>
    <property type="evidence" value="ECO:0007669"/>
    <property type="project" value="TreeGrafter"/>
</dbReference>
<comment type="subcellular location">
    <subcellularLocation>
        <location evidence="1">Cytoplasm</location>
    </subcellularLocation>
</comment>
<dbReference type="CDD" id="cd15873">
    <property type="entry name" value="R-SNARE_STXBP5_6"/>
    <property type="match status" value="1"/>
</dbReference>
<dbReference type="GO" id="GO:0005886">
    <property type="term" value="C:plasma membrane"/>
    <property type="evidence" value="ECO:0007669"/>
    <property type="project" value="TreeGrafter"/>
</dbReference>
<evidence type="ECO:0000313" key="4">
    <source>
        <dbReference type="EMBL" id="CAF3022306.1"/>
    </source>
</evidence>
<sequence>MDPLSTAQPGSIIIINVNPADPSKILVGFDSGLMVIFDFPSKNGESRYRYAGGKLYNMSWHMDGRQFVSSHGDGSLVTWNVKAPGSIASCNHTKPTSVIFPHAKKDKENVTGVTPSVTVLQGKTTTLLEMEYCVIDFIIVTDSCYRFPVTSCHYIVDVPSDFIPCLYRVGASNSNRSFSNFEWPVSVYVFWDSSSSSMQSLYRIKTAKYFEKVKKNGGGAVEGLDDDPYAINNIRLCPESKILIVSGSAAHIIVFKFRKKDTQTDTISLEIPIIYEVSASRPEPKVPESSPPTLTQHFEFSSSSSIKLRQGQRKSGIGYHPELICLTPWVNGEPPSPINCITVSSAYGLVAYGNNSGLVIVDVIQNSPRPVDPSPCKDDFITRVDLSNYSQVVPSDISNSQPSTVSNNYNGDKSSALSRVRSPDCKRLIKTGSSADDSSLSKSSSINSLDNSVITVEGVTAVSFSESFPTKNNFAYNPCLYVGTSLGSVIVVIVNLPSNSDDEPILDDGQGEINDDGTRRLEEPVVVSPSGTVYRIRGSALNFTFLDCSSSQEIERVNVMKPATTEPNSHGDESMKPDRQILVACSDKSASAFSLPSQRTMYSQTINESSSVTSVEVVNFGGSKFNPVLIAYTTDGRVKTYTVPSIRPMLDDSLIPVGIESCTKRVSHTLCFGNYGHGLYFRNPTECQKIYRNKNFFKGLFGGGPKPCDRDELFGETSGKPLSGVAKHIPGTAMQNSLSKSVSATNEVSKAKMAMLERGQKLNELEDRTEQMANEAKNYAANAQKLKLAYQNKRWYQM</sequence>
<dbReference type="PANTHER" id="PTHR10241">
    <property type="entry name" value="LETHAL 2 GIANT LARVAE PROTEIN"/>
    <property type="match status" value="1"/>
</dbReference>
<gene>
    <name evidence="4" type="ORF">LSAA_14047</name>
</gene>
<feature type="compositionally biased region" description="Polar residues" evidence="3">
    <location>
        <begin position="395"/>
        <end position="417"/>
    </location>
</feature>
<dbReference type="AlphaFoldDB" id="A0A7R8D4A8"/>
<dbReference type="Gene3D" id="1.20.5.110">
    <property type="match status" value="1"/>
</dbReference>
<dbReference type="OrthoDB" id="19944at2759"/>
<dbReference type="PANTHER" id="PTHR10241:SF25">
    <property type="entry name" value="TOMOSYN, ISOFORM C"/>
    <property type="match status" value="1"/>
</dbReference>
<evidence type="ECO:0000256" key="1">
    <source>
        <dbReference type="ARBA" id="ARBA00004496"/>
    </source>
</evidence>
<name>A0A7R8D4A8_LEPSM</name>
<dbReference type="GO" id="GO:0005096">
    <property type="term" value="F:GTPase activator activity"/>
    <property type="evidence" value="ECO:0007669"/>
    <property type="project" value="TreeGrafter"/>
</dbReference>
<dbReference type="Pfam" id="PF00957">
    <property type="entry name" value="Synaptobrevin"/>
    <property type="match status" value="1"/>
</dbReference>
<protein>
    <submittedName>
        <fullName evidence="4">STXBP5</fullName>
    </submittedName>
</protein>
<keyword evidence="5" id="KW-1185">Reference proteome</keyword>
<dbReference type="InterPro" id="IPR042855">
    <property type="entry name" value="V_SNARE_CC"/>
</dbReference>
<dbReference type="SUPFAM" id="SSF58038">
    <property type="entry name" value="SNARE fusion complex"/>
    <property type="match status" value="1"/>
</dbReference>
<dbReference type="Gene3D" id="2.130.10.10">
    <property type="entry name" value="YVTN repeat-like/Quinoprotein amine dehydrogenase"/>
    <property type="match status" value="1"/>
</dbReference>
<keyword evidence="2" id="KW-0963">Cytoplasm</keyword>
<proteinExistence type="predicted"/>
<dbReference type="GO" id="GO:0031201">
    <property type="term" value="C:SNARE complex"/>
    <property type="evidence" value="ECO:0007669"/>
    <property type="project" value="TreeGrafter"/>
</dbReference>
<dbReference type="InterPro" id="IPR015943">
    <property type="entry name" value="WD40/YVTN_repeat-like_dom_sf"/>
</dbReference>
<dbReference type="Proteomes" id="UP000675881">
    <property type="component" value="Chromosome 8"/>
</dbReference>